<dbReference type="EC" id="2.7.7.9" evidence="2"/>
<evidence type="ECO:0000313" key="9">
    <source>
        <dbReference type="Proteomes" id="UP001642484"/>
    </source>
</evidence>
<proteinExistence type="inferred from homology"/>
<evidence type="ECO:0000313" key="8">
    <source>
        <dbReference type="EMBL" id="CAK9052599.1"/>
    </source>
</evidence>
<evidence type="ECO:0000256" key="4">
    <source>
        <dbReference type="ARBA" id="ARBA00022695"/>
    </source>
</evidence>
<comment type="caution">
    <text evidence="8">The sequence shown here is derived from an EMBL/GenBank/DDBJ whole genome shotgun (WGS) entry which is preliminary data.</text>
</comment>
<organism evidence="8 9">
    <name type="scientific">Durusdinium trenchii</name>
    <dbReference type="NCBI Taxonomy" id="1381693"/>
    <lineage>
        <taxon>Eukaryota</taxon>
        <taxon>Sar</taxon>
        <taxon>Alveolata</taxon>
        <taxon>Dinophyceae</taxon>
        <taxon>Suessiales</taxon>
        <taxon>Symbiodiniaceae</taxon>
        <taxon>Durusdinium</taxon>
    </lineage>
</organism>
<evidence type="ECO:0000256" key="3">
    <source>
        <dbReference type="ARBA" id="ARBA00022679"/>
    </source>
</evidence>
<keyword evidence="4" id="KW-0548">Nucleotidyltransferase</keyword>
<dbReference type="PANTHER" id="PTHR43197">
    <property type="entry name" value="UTP--GLUCOSE-1-PHOSPHATE URIDYLYLTRANSFERASE"/>
    <property type="match status" value="1"/>
</dbReference>
<dbReference type="SUPFAM" id="SSF54211">
    <property type="entry name" value="Ribosomal protein S5 domain 2-like"/>
    <property type="match status" value="1"/>
</dbReference>
<dbReference type="InterPro" id="IPR005771">
    <property type="entry name" value="GalU_uridylyltTrfase_bac/arc"/>
</dbReference>
<name>A0ABP0MRF1_9DINO</name>
<dbReference type="Pfam" id="PF00288">
    <property type="entry name" value="GHMP_kinases_N"/>
    <property type="match status" value="1"/>
</dbReference>
<dbReference type="Proteomes" id="UP001642484">
    <property type="component" value="Unassembled WGS sequence"/>
</dbReference>
<dbReference type="PRINTS" id="PR00959">
    <property type="entry name" value="MEVGALKINASE"/>
</dbReference>
<dbReference type="InterPro" id="IPR006204">
    <property type="entry name" value="GHMP_kinase_N_dom"/>
</dbReference>
<dbReference type="EMBL" id="CAXAMN010018557">
    <property type="protein sequence ID" value="CAK9052599.1"/>
    <property type="molecule type" value="Genomic_DNA"/>
</dbReference>
<dbReference type="Pfam" id="PF00483">
    <property type="entry name" value="NTP_transferase"/>
    <property type="match status" value="1"/>
</dbReference>
<accession>A0ABP0MRF1</accession>
<dbReference type="InterPro" id="IPR005835">
    <property type="entry name" value="NTP_transferase_dom"/>
</dbReference>
<reference evidence="8 9" key="1">
    <citation type="submission" date="2024-02" db="EMBL/GenBank/DDBJ databases">
        <authorList>
            <person name="Chen Y."/>
            <person name="Shah S."/>
            <person name="Dougan E. K."/>
            <person name="Thang M."/>
            <person name="Chan C."/>
        </authorList>
    </citation>
    <scope>NUCLEOTIDE SEQUENCE [LARGE SCALE GENOMIC DNA]</scope>
</reference>
<gene>
    <name evidence="8" type="ORF">CCMP2556_LOCUS26517</name>
</gene>
<dbReference type="Gene3D" id="3.90.550.10">
    <property type="entry name" value="Spore Coat Polysaccharide Biosynthesis Protein SpsA, Chain A"/>
    <property type="match status" value="1"/>
</dbReference>
<feature type="domain" description="Nucleotidyl transferase" evidence="7">
    <location>
        <begin position="372"/>
        <end position="650"/>
    </location>
</feature>
<comment type="similarity">
    <text evidence="1">Belongs to the UDPGP type 2 family.</text>
</comment>
<evidence type="ECO:0000256" key="2">
    <source>
        <dbReference type="ARBA" id="ARBA00012415"/>
    </source>
</evidence>
<protein>
    <recommendedName>
        <fullName evidence="2">UTP--glucose-1-phosphate uridylyltransferase</fullName>
        <ecNumber evidence="2">2.7.7.9</ecNumber>
    </recommendedName>
</protein>
<evidence type="ECO:0000256" key="1">
    <source>
        <dbReference type="ARBA" id="ARBA00006890"/>
    </source>
</evidence>
<dbReference type="InterPro" id="IPR029044">
    <property type="entry name" value="Nucleotide-diphossugar_trans"/>
</dbReference>
<evidence type="ECO:0000259" key="6">
    <source>
        <dbReference type="Pfam" id="PF00288"/>
    </source>
</evidence>
<evidence type="ECO:0000256" key="5">
    <source>
        <dbReference type="ARBA" id="ARBA00048128"/>
    </source>
</evidence>
<evidence type="ECO:0000259" key="7">
    <source>
        <dbReference type="Pfam" id="PF00483"/>
    </source>
</evidence>
<dbReference type="SUPFAM" id="SSF53448">
    <property type="entry name" value="Nucleotide-diphospho-sugar transferases"/>
    <property type="match status" value="1"/>
</dbReference>
<feature type="domain" description="GHMP kinase N-terminal" evidence="6">
    <location>
        <begin position="100"/>
        <end position="182"/>
    </location>
</feature>
<sequence>MASLAHDEDQVVELFVTGRICLFGEHSDWAGGYRRFNSEVAPGCALVCGTDQGLYARARKISGDSRILRYTSSDDQCVELDLDDLSGLRQMAQSPSVFAYIAGCVLELGKHFRVGGADIVNYKSDLPIKKGLSSSAAICVLIVRALNKLYDLKLTVHGEMDIAYRGEIQTPSRCGRMDQCVAFGRAVTKMSFDSDLLSTESVRAASTIYMVVVDLCAKKDTKEILKCLNEAYPFPRHDADKALHALLGEMNQQVCEEAQEILGERDERCAAERLGQAMSKAQARWDQIAVPLCPHELKAPSLHRLLEHPQLQAHITGGKGVGSQGDGSAQLVCKSAADQEEAVKIVKSLNMEPLKLTIPKQKAVRTAIVPIAGACSGMWPATKCVGPWLFPVRKQRMVKPAIAWLCEELVEAGLERILLVVNQTTEMEMTRLFKQREEVAVLDSASQHVDGYDEVLLAIGEKITFVRQEKPSSIRDALLLCEREVEGEAFLLAWGDHFCRSTSQEGLSCVEQLLKAFAGRSVVGMHCVDKDELHSTGVYACKEPPTPLPPPLGPPQSAPALWPLSRLAEKPTREFAEEHLVTPKLPAGTYLASFGHYILTFSAFRALRKGGHFTQILDELRQAEGVDGVLIEGTRWDLGNMHTYIQCLQAQAQEPSTAAVALHGLALLLKKEELGSAICDELIDSSIHKCNINQTAG</sequence>
<keyword evidence="3" id="KW-0808">Transferase</keyword>
<keyword evidence="9" id="KW-1185">Reference proteome</keyword>
<dbReference type="InterPro" id="IPR020568">
    <property type="entry name" value="Ribosomal_Su5_D2-typ_SF"/>
</dbReference>
<dbReference type="PANTHER" id="PTHR43197:SF1">
    <property type="entry name" value="UTP--GLUCOSE-1-PHOSPHATE URIDYLYLTRANSFERASE"/>
    <property type="match status" value="1"/>
</dbReference>
<comment type="catalytic activity">
    <reaction evidence="5">
        <text>alpha-D-glucose 1-phosphate + UTP + H(+) = UDP-alpha-D-glucose + diphosphate</text>
        <dbReference type="Rhea" id="RHEA:19889"/>
        <dbReference type="ChEBI" id="CHEBI:15378"/>
        <dbReference type="ChEBI" id="CHEBI:33019"/>
        <dbReference type="ChEBI" id="CHEBI:46398"/>
        <dbReference type="ChEBI" id="CHEBI:58601"/>
        <dbReference type="ChEBI" id="CHEBI:58885"/>
        <dbReference type="EC" id="2.7.7.9"/>
    </reaction>
</comment>
<dbReference type="InterPro" id="IPR014721">
    <property type="entry name" value="Ribsml_uS5_D2-typ_fold_subgr"/>
</dbReference>
<dbReference type="Gene3D" id="3.30.230.10">
    <property type="match status" value="1"/>
</dbReference>